<name>A0ABQ3N2B9_9BACI</name>
<keyword evidence="3" id="KW-1185">Reference proteome</keyword>
<evidence type="ECO:0000313" key="2">
    <source>
        <dbReference type="EMBL" id="GHH98837.1"/>
    </source>
</evidence>
<accession>A0ABQ3N2B9</accession>
<sequence length="667" mass="74876">MSLTIKSNLEDVSSKSIHQSKLDPVTFEVLKNGFINLVDQMAEQILRTCYSFVIFNRDFSCAMCDANGNTIMQGTQDISVHVGTLHLTAKAVIEDFGDDIHPGDVFLVNDPYRGGTHFNDVRVIRPVFYNGKIISFMQANGHWADMGGSTPGSFDVNSKDHYGEGIRIPPVRIWSKGEYLKDVANLLVSNMRIPEERLGDLRSQAVATKVGENQLLQLVEKYGIETILTAFDEVQDYVEFMTREKVKKMPNGTWETTDFIDMDPEAGDGLIPIKVKMTVKDDQIFYDLSGSHPYISIFLNSGFGAALSATYAGTKTFFPDIPLNSGFYRVVQTYLPENSVVNAPWPVAVTGFCSGAYEKIMNSCFELWSNIMPERALACSFNLEYLLVGGNDKREGYNNQYFMWYDWMPGGHGGRIDRDGANALTAVFGLGMMIQPSEGQERLSPVLTTKLEILTDSAGPGEFRGGCGVEKGGILQNIENTVMSYCCDRSRSITWGIFGGLPSIPHGVWLNPDKENKQFLGTVFSNVKLKNGDMFTRPSAGGGGLGDPLKRDIEAVLDDVIDEYVSIERAKKDYGVVIKEIDRDLDQFEIDVEATRETRQYIRENRKKWLEEDVNVVFEKYQKGEVDHLDLIRRYGIVLDLGTNTVLQKSTAQNREMMRKRSLSYWD</sequence>
<dbReference type="InterPro" id="IPR045079">
    <property type="entry name" value="Oxoprolinase-like"/>
</dbReference>
<reference evidence="2 3" key="1">
    <citation type="journal article" date="2022" name="Int. J. Syst. Evol. Microbiol.">
        <title>Neobacillus kokaensis sp. nov., isolated from soil.</title>
        <authorList>
            <person name="Yuki K."/>
            <person name="Matsubara H."/>
            <person name="Yamaguchi S."/>
        </authorList>
    </citation>
    <scope>NUCLEOTIDE SEQUENCE [LARGE SCALE GENOMIC DNA]</scope>
    <source>
        <strain evidence="2 3">LOB 377</strain>
    </source>
</reference>
<evidence type="ECO:0000259" key="1">
    <source>
        <dbReference type="Pfam" id="PF02538"/>
    </source>
</evidence>
<feature type="domain" description="Hydantoinase B/oxoprolinase" evidence="1">
    <location>
        <begin position="23"/>
        <end position="548"/>
    </location>
</feature>
<proteinExistence type="predicted"/>
<dbReference type="EMBL" id="BNDS01000009">
    <property type="protein sequence ID" value="GHH98837.1"/>
    <property type="molecule type" value="Genomic_DNA"/>
</dbReference>
<dbReference type="PANTHER" id="PTHR11365:SF23">
    <property type="entry name" value="HYPOTHETICAL 5-OXOPROLINASE (EUROFUNG)-RELATED"/>
    <property type="match status" value="1"/>
</dbReference>
<dbReference type="Proteomes" id="UP000637074">
    <property type="component" value="Unassembled WGS sequence"/>
</dbReference>
<evidence type="ECO:0000313" key="3">
    <source>
        <dbReference type="Proteomes" id="UP000637074"/>
    </source>
</evidence>
<dbReference type="PANTHER" id="PTHR11365">
    <property type="entry name" value="5-OXOPROLINASE RELATED"/>
    <property type="match status" value="1"/>
</dbReference>
<comment type="caution">
    <text evidence="2">The sequence shown here is derived from an EMBL/GenBank/DDBJ whole genome shotgun (WGS) entry which is preliminary data.</text>
</comment>
<protein>
    <submittedName>
        <fullName evidence="2">N-methylhydantoinase</fullName>
    </submittedName>
</protein>
<dbReference type="RefSeq" id="WP_191273050.1">
    <property type="nucleotide sequence ID" value="NZ_BNDS01000009.1"/>
</dbReference>
<gene>
    <name evidence="2" type="ORF">AM1BK_23800</name>
</gene>
<dbReference type="Pfam" id="PF02538">
    <property type="entry name" value="Hydantoinase_B"/>
    <property type="match status" value="1"/>
</dbReference>
<organism evidence="2 3">
    <name type="scientific">Neobacillus kokaensis</name>
    <dbReference type="NCBI Taxonomy" id="2759023"/>
    <lineage>
        <taxon>Bacteria</taxon>
        <taxon>Bacillati</taxon>
        <taxon>Bacillota</taxon>
        <taxon>Bacilli</taxon>
        <taxon>Bacillales</taxon>
        <taxon>Bacillaceae</taxon>
        <taxon>Neobacillus</taxon>
    </lineage>
</organism>
<dbReference type="InterPro" id="IPR003692">
    <property type="entry name" value="Hydantoinase_B"/>
</dbReference>